<proteinExistence type="predicted"/>
<dbReference type="EMBL" id="OX596110">
    <property type="protein sequence ID" value="CAN0344026.1"/>
    <property type="molecule type" value="Genomic_DNA"/>
</dbReference>
<gene>
    <name evidence="1" type="ORF">MRATA1EN22A_LOCUS16102</name>
</gene>
<organism evidence="1 2">
    <name type="scientific">Rangifer tarandus platyrhynchus</name>
    <name type="common">Svalbard reindeer</name>
    <dbReference type="NCBI Taxonomy" id="3082113"/>
    <lineage>
        <taxon>Eukaryota</taxon>
        <taxon>Metazoa</taxon>
        <taxon>Chordata</taxon>
        <taxon>Craniata</taxon>
        <taxon>Vertebrata</taxon>
        <taxon>Euteleostomi</taxon>
        <taxon>Mammalia</taxon>
        <taxon>Eutheria</taxon>
        <taxon>Laurasiatheria</taxon>
        <taxon>Artiodactyla</taxon>
        <taxon>Ruminantia</taxon>
        <taxon>Pecora</taxon>
        <taxon>Cervidae</taxon>
        <taxon>Odocoileinae</taxon>
        <taxon>Rangifer</taxon>
    </lineage>
</organism>
<reference evidence="1" key="2">
    <citation type="submission" date="2025-03" db="EMBL/GenBank/DDBJ databases">
        <authorList>
            <consortium name="ELIXIR-Norway"/>
            <consortium name="Elixir Norway"/>
        </authorList>
    </citation>
    <scope>NUCLEOTIDE SEQUENCE</scope>
</reference>
<dbReference type="Proteomes" id="UP001162501">
    <property type="component" value="Chromosome 26"/>
</dbReference>
<protein>
    <submittedName>
        <fullName evidence="1">Uncharacterized protein</fullName>
    </submittedName>
</protein>
<accession>A0AC59ZAX0</accession>
<name>A0AC59ZAX0_RANTA</name>
<reference evidence="1" key="1">
    <citation type="submission" date="2023-05" db="EMBL/GenBank/DDBJ databases">
        <authorList>
            <consortium name="ELIXIR-Norway"/>
        </authorList>
    </citation>
    <scope>NUCLEOTIDE SEQUENCE</scope>
</reference>
<evidence type="ECO:0000313" key="1">
    <source>
        <dbReference type="EMBL" id="CAN0344026.1"/>
    </source>
</evidence>
<evidence type="ECO:0000313" key="2">
    <source>
        <dbReference type="Proteomes" id="UP001162501"/>
    </source>
</evidence>
<sequence length="141" mass="15172">MRVTIELAGKEKRRSLSEEGEAEKWKSGRGDSMGIPWWDPSCIIGEYGSRGSQCWRHQRRNTAGAKWDPSPPNLATTQASQGQSPLCCPHPGSPACGLTVDMPKIWARGFCSTAQGSCRPKGALDPRQGRAPTPVPGLEAG</sequence>